<keyword evidence="1" id="KW-0732">Signal</keyword>
<evidence type="ECO:0008006" key="4">
    <source>
        <dbReference type="Google" id="ProtNLM"/>
    </source>
</evidence>
<accession>A0A2T4CJU8</accession>
<evidence type="ECO:0000313" key="3">
    <source>
        <dbReference type="Proteomes" id="UP000240760"/>
    </source>
</evidence>
<organism evidence="2 3">
    <name type="scientific">Trichoderma longibrachiatum ATCC 18648</name>
    <dbReference type="NCBI Taxonomy" id="983965"/>
    <lineage>
        <taxon>Eukaryota</taxon>
        <taxon>Fungi</taxon>
        <taxon>Dikarya</taxon>
        <taxon>Ascomycota</taxon>
        <taxon>Pezizomycotina</taxon>
        <taxon>Sordariomycetes</taxon>
        <taxon>Hypocreomycetidae</taxon>
        <taxon>Hypocreales</taxon>
        <taxon>Hypocreaceae</taxon>
        <taxon>Trichoderma</taxon>
    </lineage>
</organism>
<feature type="signal peptide" evidence="1">
    <location>
        <begin position="1"/>
        <end position="20"/>
    </location>
</feature>
<evidence type="ECO:0000313" key="2">
    <source>
        <dbReference type="EMBL" id="PTB81836.1"/>
    </source>
</evidence>
<reference evidence="2 3" key="1">
    <citation type="submission" date="2016-07" db="EMBL/GenBank/DDBJ databases">
        <title>Multiple horizontal gene transfer events from other fungi enriched the ability of initially mycotrophic Trichoderma (Ascomycota) to feed on dead plant biomass.</title>
        <authorList>
            <consortium name="DOE Joint Genome Institute"/>
            <person name="Aerts A."/>
            <person name="Atanasova L."/>
            <person name="Chenthamara K."/>
            <person name="Zhang J."/>
            <person name="Grujic M."/>
            <person name="Henrissat B."/>
            <person name="Kuo A."/>
            <person name="Salamov A."/>
            <person name="Lipzen A."/>
            <person name="Labutti K."/>
            <person name="Barry K."/>
            <person name="Miao Y."/>
            <person name="Rahimi M.J."/>
            <person name="Shen Q."/>
            <person name="Grigoriev I.V."/>
            <person name="Kubicek C.P."/>
            <person name="Druzhinina I.S."/>
        </authorList>
    </citation>
    <scope>NUCLEOTIDE SEQUENCE [LARGE SCALE GENOMIC DNA]</scope>
    <source>
        <strain evidence="2 3">ATCC 18648</strain>
    </source>
</reference>
<sequence length="97" mass="10906">MGSPPRLRFLVTLSVPLLSADAPPPRLHLMPFLSLPVTIPIPASVYKSTHCPAANGRFCLGSPHHSFLARRVFMGPRFEYLKTPRQGFYPQDHWDVP</sequence>
<name>A0A2T4CJU8_TRILO</name>
<keyword evidence="3" id="KW-1185">Reference proteome</keyword>
<dbReference type="Proteomes" id="UP000240760">
    <property type="component" value="Unassembled WGS sequence"/>
</dbReference>
<feature type="chain" id="PRO_5015636431" description="Secreted protein" evidence="1">
    <location>
        <begin position="21"/>
        <end position="97"/>
    </location>
</feature>
<dbReference type="EMBL" id="KZ679126">
    <property type="protein sequence ID" value="PTB81836.1"/>
    <property type="molecule type" value="Genomic_DNA"/>
</dbReference>
<dbReference type="AlphaFoldDB" id="A0A2T4CJU8"/>
<proteinExistence type="predicted"/>
<gene>
    <name evidence="2" type="ORF">M440DRAFT_1397005</name>
</gene>
<protein>
    <recommendedName>
        <fullName evidence="4">Secreted protein</fullName>
    </recommendedName>
</protein>
<evidence type="ECO:0000256" key="1">
    <source>
        <dbReference type="SAM" id="SignalP"/>
    </source>
</evidence>